<evidence type="ECO:0000256" key="8">
    <source>
        <dbReference type="SAM" id="MobiDB-lite"/>
    </source>
</evidence>
<evidence type="ECO:0000313" key="10">
    <source>
        <dbReference type="EMBL" id="EAR87771.2"/>
    </source>
</evidence>
<proteinExistence type="predicted"/>
<dbReference type="Gene3D" id="1.10.510.10">
    <property type="entry name" value="Transferase(Phosphotransferase) domain 1"/>
    <property type="match status" value="1"/>
</dbReference>
<feature type="compositionally biased region" description="Low complexity" evidence="8">
    <location>
        <begin position="1057"/>
        <end position="1071"/>
    </location>
</feature>
<sequence length="1100" mass="124786">MAEPDAPKAASEQQNQNGAKGESNAAVRGQSNSQHNNHHQAHSIVTVGNFEIGQTIGRGTFGKVKLGIHKITNEKVAVKVLDKDKLIDSADKKRLQREISILRKIRHPNIIQLYEIIETPRQLYLFMEYAPNGELFDYIVKRTRLSERQASKFLQQIINGIEYMSKIGVVHRDLKPENLLLDHNYNIKIVDFGLSNTYKDNEKLKTACGSPCYAAPEMVAGKPYNGLQTDIWSSGVILYAMLCGYLPFEDQNTSVLYKKIMNQDPVLPSFLSSNSKGILSGILTKDPEKRYNIQDIRLHPFCKEREPILQGIIVGVHEIPVDQNILKQLEKYQINVEQAEDMVKRNKHNNITSVYNLLLLKFIREGGKSNADLQLMKKARSDNLNVLKQQNTTHLSSQQQEQRQKPNQIANQIVTPILQTVSTAAPPSVAATQSNNTQGQDNVTKFTIQHNQLYQIFQNYDSLKEKEDIKEFSPAKNISYINPAPQAKPREYSHQPREAEQQQNKEKHPNKYHSASPTREHHIEENQNQQKQKTVELGIKDNMVPEFVDITHIQKASQADQKLASLLDNTQKQNLPRLGNQGNTNIYLNPLQKRIPIDKLKQTSYMLQSSYQKKQNNFVDANYISNTQGSVPSQSKKQSIAKVNYLNNSSMFEDPKDSQKYKVNSSFQYANASKYSVGDEEDKLIMVNSVQTNSNYNKSGLYQNSKKTVQDSALNTTQDSPKNKQSQNANNLSMLLQRNYQFPINVGNKNVVNSNNNSQNNFSKTRYLSVQRQQQISKPQNATPTLEEKKNFRISSYSIHMRGNSTQYNTRNSNDNVLNLSLNQAATQNQSKRASINSIKQQQPIPLQEKLININLNFQGTNNTNTKRLRKKIISMHDTSYNPTKQNSFNAGKMNKENSVASNSGSKQEIRIFNNMEFLSYGSVNNNLNNHSLELEIENNQKNLQQNYQTCNGTRGNKIDVNNSLVLPKGIPRVHTDENDKNNQNKNGNNQNKINAIQINNSNNSNAISQRSKKTDQSKSENIKLNKILPFSIQTNQIANNSMVAGNINNLQIQQNLNQNSQGGGSSQSSGRVPSYKFRKVKPNQYEDQFNLTASNEVND</sequence>
<dbReference type="STRING" id="312017.Q22SK1"/>
<keyword evidence="3 6" id="KW-0547">Nucleotide-binding</keyword>
<dbReference type="Proteomes" id="UP000009168">
    <property type="component" value="Unassembled WGS sequence"/>
</dbReference>
<evidence type="ECO:0000256" key="5">
    <source>
        <dbReference type="ARBA" id="ARBA00022840"/>
    </source>
</evidence>
<keyword evidence="1" id="KW-0723">Serine/threonine-protein kinase</keyword>
<feature type="region of interest" description="Disordered" evidence="8">
    <location>
        <begin position="474"/>
        <end position="532"/>
    </location>
</feature>
<dbReference type="GO" id="GO:0004674">
    <property type="term" value="F:protein serine/threonine kinase activity"/>
    <property type="evidence" value="ECO:0007669"/>
    <property type="project" value="UniProtKB-KW"/>
</dbReference>
<keyword evidence="11" id="KW-1185">Reference proteome</keyword>
<dbReference type="PROSITE" id="PS00107">
    <property type="entry name" value="PROTEIN_KINASE_ATP"/>
    <property type="match status" value="1"/>
</dbReference>
<dbReference type="CDD" id="cd14003">
    <property type="entry name" value="STKc_AMPK-like"/>
    <property type="match status" value="1"/>
</dbReference>
<evidence type="ECO:0000256" key="4">
    <source>
        <dbReference type="ARBA" id="ARBA00022777"/>
    </source>
</evidence>
<feature type="compositionally biased region" description="Basic and acidic residues" evidence="8">
    <location>
        <begin position="488"/>
        <end position="509"/>
    </location>
</feature>
<keyword evidence="7" id="KW-0175">Coiled coil</keyword>
<dbReference type="InterPro" id="IPR000719">
    <property type="entry name" value="Prot_kinase_dom"/>
</dbReference>
<dbReference type="PROSITE" id="PS00108">
    <property type="entry name" value="PROTEIN_KINASE_ST"/>
    <property type="match status" value="1"/>
</dbReference>
<dbReference type="InParanoid" id="Q22SK1"/>
<dbReference type="GO" id="GO:0005524">
    <property type="term" value="F:ATP binding"/>
    <property type="evidence" value="ECO:0007669"/>
    <property type="project" value="UniProtKB-UniRule"/>
</dbReference>
<evidence type="ECO:0000259" key="9">
    <source>
        <dbReference type="PROSITE" id="PS50011"/>
    </source>
</evidence>
<dbReference type="KEGG" id="tet:TTHERM_00001360"/>
<feature type="region of interest" description="Disordered" evidence="8">
    <location>
        <begin position="1057"/>
        <end position="1100"/>
    </location>
</feature>
<dbReference type="Pfam" id="PF00069">
    <property type="entry name" value="Pkinase"/>
    <property type="match status" value="1"/>
</dbReference>
<feature type="compositionally biased region" description="Polar residues" evidence="8">
    <location>
        <begin position="879"/>
        <end position="890"/>
    </location>
</feature>
<organism evidence="10 11">
    <name type="scientific">Tetrahymena thermophila (strain SB210)</name>
    <dbReference type="NCBI Taxonomy" id="312017"/>
    <lineage>
        <taxon>Eukaryota</taxon>
        <taxon>Sar</taxon>
        <taxon>Alveolata</taxon>
        <taxon>Ciliophora</taxon>
        <taxon>Intramacronucleata</taxon>
        <taxon>Oligohymenophorea</taxon>
        <taxon>Hymenostomatida</taxon>
        <taxon>Tetrahymenina</taxon>
        <taxon>Tetrahymenidae</taxon>
        <taxon>Tetrahymena</taxon>
    </lineage>
</organism>
<name>Q22SK1_TETTS</name>
<feature type="domain" description="Protein kinase" evidence="9">
    <location>
        <begin position="50"/>
        <end position="302"/>
    </location>
</feature>
<evidence type="ECO:0000256" key="3">
    <source>
        <dbReference type="ARBA" id="ARBA00022741"/>
    </source>
</evidence>
<dbReference type="GO" id="GO:0005737">
    <property type="term" value="C:cytoplasm"/>
    <property type="evidence" value="ECO:0007669"/>
    <property type="project" value="TreeGrafter"/>
</dbReference>
<evidence type="ECO:0000313" key="11">
    <source>
        <dbReference type="Proteomes" id="UP000009168"/>
    </source>
</evidence>
<dbReference type="GO" id="GO:0035556">
    <property type="term" value="P:intracellular signal transduction"/>
    <property type="evidence" value="ECO:0007669"/>
    <property type="project" value="TreeGrafter"/>
</dbReference>
<feature type="region of interest" description="Disordered" evidence="8">
    <location>
        <begin position="879"/>
        <end position="903"/>
    </location>
</feature>
<keyword evidence="4 10" id="KW-0418">Kinase</keyword>
<evidence type="ECO:0000256" key="1">
    <source>
        <dbReference type="ARBA" id="ARBA00022527"/>
    </source>
</evidence>
<dbReference type="PANTHER" id="PTHR24346">
    <property type="entry name" value="MAP/MICROTUBULE AFFINITY-REGULATING KINASE"/>
    <property type="match status" value="1"/>
</dbReference>
<dbReference type="OrthoDB" id="193931at2759"/>
<evidence type="ECO:0000256" key="6">
    <source>
        <dbReference type="PROSITE-ProRule" id="PRU10141"/>
    </source>
</evidence>
<dbReference type="HOGENOM" id="CLU_281392_0_0_1"/>
<evidence type="ECO:0000256" key="7">
    <source>
        <dbReference type="SAM" id="Coils"/>
    </source>
</evidence>
<dbReference type="PROSITE" id="PS50011">
    <property type="entry name" value="PROTEIN_KINASE_DOM"/>
    <property type="match status" value="1"/>
</dbReference>
<gene>
    <name evidence="10" type="ORF">TTHERM_00001360</name>
</gene>
<keyword evidence="5 6" id="KW-0067">ATP-binding</keyword>
<keyword evidence="2" id="KW-0808">Transferase</keyword>
<feature type="region of interest" description="Disordered" evidence="8">
    <location>
        <begin position="1"/>
        <end position="39"/>
    </location>
</feature>
<dbReference type="RefSeq" id="XP_001008016.2">
    <property type="nucleotide sequence ID" value="XM_001008016.2"/>
</dbReference>
<feature type="region of interest" description="Disordered" evidence="8">
    <location>
        <begin position="969"/>
        <end position="1021"/>
    </location>
</feature>
<protein>
    <submittedName>
        <fullName evidence="10">Serine/Threonine kinase domain protein</fullName>
    </submittedName>
</protein>
<feature type="compositionally biased region" description="Low complexity" evidence="8">
    <location>
        <begin position="984"/>
        <end position="1010"/>
    </location>
</feature>
<dbReference type="InterPro" id="IPR011009">
    <property type="entry name" value="Kinase-like_dom_sf"/>
</dbReference>
<feature type="compositionally biased region" description="Basic and acidic residues" evidence="8">
    <location>
        <begin position="974"/>
        <end position="983"/>
    </location>
</feature>
<feature type="compositionally biased region" description="Polar residues" evidence="8">
    <location>
        <begin position="1086"/>
        <end position="1100"/>
    </location>
</feature>
<dbReference type="FunFam" id="1.10.510.10:FF:000740">
    <property type="entry name" value="SNF1-related protein kinase, putative"/>
    <property type="match status" value="1"/>
</dbReference>
<accession>Q22SK1</accession>
<feature type="coiled-coil region" evidence="7">
    <location>
        <begin position="322"/>
        <end position="349"/>
    </location>
</feature>
<dbReference type="InterPro" id="IPR008271">
    <property type="entry name" value="Ser/Thr_kinase_AS"/>
</dbReference>
<dbReference type="PANTHER" id="PTHR24346:SF82">
    <property type="entry name" value="KP78A-RELATED"/>
    <property type="match status" value="1"/>
</dbReference>
<dbReference type="GeneID" id="7832365"/>
<dbReference type="SUPFAM" id="SSF56112">
    <property type="entry name" value="Protein kinase-like (PK-like)"/>
    <property type="match status" value="1"/>
</dbReference>
<evidence type="ECO:0000256" key="2">
    <source>
        <dbReference type="ARBA" id="ARBA00022679"/>
    </source>
</evidence>
<dbReference type="SMART" id="SM00220">
    <property type="entry name" value="S_TKc"/>
    <property type="match status" value="1"/>
</dbReference>
<dbReference type="EMBL" id="GG662845">
    <property type="protein sequence ID" value="EAR87771.2"/>
    <property type="molecule type" value="Genomic_DNA"/>
</dbReference>
<dbReference type="AlphaFoldDB" id="Q22SK1"/>
<dbReference type="FunFam" id="3.30.200.20:FF:000003">
    <property type="entry name" value="Non-specific serine/threonine protein kinase"/>
    <property type="match status" value="1"/>
</dbReference>
<feature type="binding site" evidence="6">
    <location>
        <position position="79"/>
    </location>
    <ligand>
        <name>ATP</name>
        <dbReference type="ChEBI" id="CHEBI:30616"/>
    </ligand>
</feature>
<dbReference type="InterPro" id="IPR017441">
    <property type="entry name" value="Protein_kinase_ATP_BS"/>
</dbReference>
<reference evidence="11" key="1">
    <citation type="journal article" date="2006" name="PLoS Biol.">
        <title>Macronuclear genome sequence of the ciliate Tetrahymena thermophila, a model eukaryote.</title>
        <authorList>
            <person name="Eisen J.A."/>
            <person name="Coyne R.S."/>
            <person name="Wu M."/>
            <person name="Wu D."/>
            <person name="Thiagarajan M."/>
            <person name="Wortman J.R."/>
            <person name="Badger J.H."/>
            <person name="Ren Q."/>
            <person name="Amedeo P."/>
            <person name="Jones K.M."/>
            <person name="Tallon L.J."/>
            <person name="Delcher A.L."/>
            <person name="Salzberg S.L."/>
            <person name="Silva J.C."/>
            <person name="Haas B.J."/>
            <person name="Majoros W.H."/>
            <person name="Farzad M."/>
            <person name="Carlton J.M."/>
            <person name="Smith R.K. Jr."/>
            <person name="Garg J."/>
            <person name="Pearlman R.E."/>
            <person name="Karrer K.M."/>
            <person name="Sun L."/>
            <person name="Manning G."/>
            <person name="Elde N.C."/>
            <person name="Turkewitz A.P."/>
            <person name="Asai D.J."/>
            <person name="Wilkes D.E."/>
            <person name="Wang Y."/>
            <person name="Cai H."/>
            <person name="Collins K."/>
            <person name="Stewart B.A."/>
            <person name="Lee S.R."/>
            <person name="Wilamowska K."/>
            <person name="Weinberg Z."/>
            <person name="Ruzzo W.L."/>
            <person name="Wloga D."/>
            <person name="Gaertig J."/>
            <person name="Frankel J."/>
            <person name="Tsao C.-C."/>
            <person name="Gorovsky M.A."/>
            <person name="Keeling P.J."/>
            <person name="Waller R.F."/>
            <person name="Patron N.J."/>
            <person name="Cherry J.M."/>
            <person name="Stover N.A."/>
            <person name="Krieger C.J."/>
            <person name="del Toro C."/>
            <person name="Ryder H.F."/>
            <person name="Williamson S.C."/>
            <person name="Barbeau R.A."/>
            <person name="Hamilton E.P."/>
            <person name="Orias E."/>
        </authorList>
    </citation>
    <scope>NUCLEOTIDE SEQUENCE [LARGE SCALE GENOMIC DNA]</scope>
    <source>
        <strain evidence="11">SB210</strain>
    </source>
</reference>
<dbReference type="eggNOG" id="KOG0583">
    <property type="taxonomic scope" value="Eukaryota"/>
</dbReference>